<comment type="caution">
    <text evidence="1">The sequence shown here is derived from an EMBL/GenBank/DDBJ whole genome shotgun (WGS) entry which is preliminary data.</text>
</comment>
<accession>A0AAE1UNR2</accession>
<protein>
    <submittedName>
        <fullName evidence="1">Uncharacterized protein</fullName>
    </submittedName>
</protein>
<organism evidence="1 2">
    <name type="scientific">Petrolisthes manimaculis</name>
    <dbReference type="NCBI Taxonomy" id="1843537"/>
    <lineage>
        <taxon>Eukaryota</taxon>
        <taxon>Metazoa</taxon>
        <taxon>Ecdysozoa</taxon>
        <taxon>Arthropoda</taxon>
        <taxon>Crustacea</taxon>
        <taxon>Multicrustacea</taxon>
        <taxon>Malacostraca</taxon>
        <taxon>Eumalacostraca</taxon>
        <taxon>Eucarida</taxon>
        <taxon>Decapoda</taxon>
        <taxon>Pleocyemata</taxon>
        <taxon>Anomura</taxon>
        <taxon>Galatheoidea</taxon>
        <taxon>Porcellanidae</taxon>
        <taxon>Petrolisthes</taxon>
    </lineage>
</organism>
<name>A0AAE1UNR2_9EUCA</name>
<keyword evidence="2" id="KW-1185">Reference proteome</keyword>
<evidence type="ECO:0000313" key="1">
    <source>
        <dbReference type="EMBL" id="KAK4325415.1"/>
    </source>
</evidence>
<evidence type="ECO:0000313" key="2">
    <source>
        <dbReference type="Proteomes" id="UP001292094"/>
    </source>
</evidence>
<gene>
    <name evidence="1" type="ORF">Pmani_004010</name>
</gene>
<reference evidence="1" key="1">
    <citation type="submission" date="2023-11" db="EMBL/GenBank/DDBJ databases">
        <title>Genome assemblies of two species of porcelain crab, Petrolisthes cinctipes and Petrolisthes manimaculis (Anomura: Porcellanidae).</title>
        <authorList>
            <person name="Angst P."/>
        </authorList>
    </citation>
    <scope>NUCLEOTIDE SEQUENCE</scope>
    <source>
        <strain evidence="1">PB745_02</strain>
        <tissue evidence="1">Gill</tissue>
    </source>
</reference>
<sequence>MDGLGDRKPSELINEMLALMEGHKSCLLFEQIFLEQMPEDIRLLLAQDTFTDPRGLAARADELWDKWCYYHQRLGSDARRCRPPCMHPGNASGGSL</sequence>
<dbReference type="Proteomes" id="UP001292094">
    <property type="component" value="Unassembled WGS sequence"/>
</dbReference>
<dbReference type="EMBL" id="JAWZYT010000281">
    <property type="protein sequence ID" value="KAK4325415.1"/>
    <property type="molecule type" value="Genomic_DNA"/>
</dbReference>
<proteinExistence type="predicted"/>
<dbReference type="AlphaFoldDB" id="A0AAE1UNR2"/>